<keyword evidence="3 5" id="KW-1133">Transmembrane helix</keyword>
<evidence type="ECO:0000256" key="4">
    <source>
        <dbReference type="ARBA" id="ARBA00023136"/>
    </source>
</evidence>
<dbReference type="Proteomes" id="UP000229044">
    <property type="component" value="Unassembled WGS sequence"/>
</dbReference>
<dbReference type="GO" id="GO:0016020">
    <property type="term" value="C:membrane"/>
    <property type="evidence" value="ECO:0007669"/>
    <property type="project" value="UniProtKB-SubCell"/>
</dbReference>
<dbReference type="InterPro" id="IPR051533">
    <property type="entry name" value="WaaL-like"/>
</dbReference>
<feature type="domain" description="O-antigen ligase-related" evidence="6">
    <location>
        <begin position="224"/>
        <end position="359"/>
    </location>
</feature>
<feature type="transmembrane region" description="Helical" evidence="5">
    <location>
        <begin position="409"/>
        <end position="429"/>
    </location>
</feature>
<feature type="transmembrane region" description="Helical" evidence="5">
    <location>
        <begin position="210"/>
        <end position="227"/>
    </location>
</feature>
<evidence type="ECO:0000259" key="6">
    <source>
        <dbReference type="Pfam" id="PF04932"/>
    </source>
</evidence>
<comment type="caution">
    <text evidence="7">The sequence shown here is derived from an EMBL/GenBank/DDBJ whole genome shotgun (WGS) entry which is preliminary data.</text>
</comment>
<dbReference type="OrthoDB" id="6161418at2"/>
<keyword evidence="8" id="KW-1185">Reference proteome</keyword>
<feature type="transmembrane region" description="Helical" evidence="5">
    <location>
        <begin position="233"/>
        <end position="249"/>
    </location>
</feature>
<feature type="transmembrane region" description="Helical" evidence="5">
    <location>
        <begin position="184"/>
        <end position="203"/>
    </location>
</feature>
<evidence type="ECO:0000256" key="2">
    <source>
        <dbReference type="ARBA" id="ARBA00022692"/>
    </source>
</evidence>
<dbReference type="Pfam" id="PF04932">
    <property type="entry name" value="Wzy_C"/>
    <property type="match status" value="1"/>
</dbReference>
<gene>
    <name evidence="7" type="ORF">CLH62_04225</name>
</gene>
<organism evidence="7 8">
    <name type="scientific">Marinobacter guineae</name>
    <dbReference type="NCBI Taxonomy" id="432303"/>
    <lineage>
        <taxon>Bacteria</taxon>
        <taxon>Pseudomonadati</taxon>
        <taxon>Pseudomonadota</taxon>
        <taxon>Gammaproteobacteria</taxon>
        <taxon>Pseudomonadales</taxon>
        <taxon>Marinobacteraceae</taxon>
        <taxon>Marinobacter</taxon>
    </lineage>
</organism>
<comment type="subcellular location">
    <subcellularLocation>
        <location evidence="1">Membrane</location>
        <topology evidence="1">Multi-pass membrane protein</topology>
    </subcellularLocation>
</comment>
<sequence>MVTKGYSTSQIPLKFNQSSSFFHGFLVPVFVSVILVSLFADFLPVWFSNFANQRFFQVFLVVFVTFVVLLVPASDGRANLWLDNWPAFLVAMGFLVLAVPVSGSDYRWVEPGMYAFFFLGFSVLGWGIRALQCTEKAAITLVAVIQIGCFFYAAMSLTMYVFAITDDFSKLVDVIPWGFVNMRYWSHLATWFLPLLPLALIYAPLRNNGLWRVGVFFTSGVWWWVALLTTSRGSMVSLALAALIVLAIFGRATIPWLVVSVKFVLLGAVLWCLLSWAIPELVFDETVIRTLHAGASGRMPLWREAWQMSLQNFPLGMGAQSWLTHSSITPEYLFVQTLGHPHNMYLMWAAEYGWTLIAFVAVLLGVTLKRLLFLRGLIVSGSQEYASLMVAFTASCIAGLAHAGVSAVFLVPASMTVSLVVLAVFWALSLQPVENAFASEGESDAMPGRARLKPMLAFAVLILGVAWGQEVWRYHQAMEADLSVYAESPYAPLLPRFWLHGNFPRPGSE</sequence>
<dbReference type="AlphaFoldDB" id="A0A2G1VJ70"/>
<dbReference type="InterPro" id="IPR007016">
    <property type="entry name" value="O-antigen_ligase-rel_domated"/>
</dbReference>
<evidence type="ECO:0000256" key="1">
    <source>
        <dbReference type="ARBA" id="ARBA00004141"/>
    </source>
</evidence>
<reference evidence="7 8" key="1">
    <citation type="submission" date="2017-09" db="EMBL/GenBank/DDBJ databases">
        <title>The draft genome sequences of Marinobacter guineae M3B.</title>
        <authorList>
            <person name="Cao J."/>
        </authorList>
    </citation>
    <scope>NUCLEOTIDE SEQUENCE [LARGE SCALE GENOMIC DNA]</scope>
    <source>
        <strain evidence="7 8">M3B</strain>
    </source>
</reference>
<keyword evidence="2 5" id="KW-0812">Transmembrane</keyword>
<name>A0A2G1VJ70_9GAMM</name>
<protein>
    <recommendedName>
        <fullName evidence="6">O-antigen ligase-related domain-containing protein</fullName>
    </recommendedName>
</protein>
<evidence type="ECO:0000256" key="5">
    <source>
        <dbReference type="SAM" id="Phobius"/>
    </source>
</evidence>
<proteinExistence type="predicted"/>
<accession>A0A2G1VJ70</accession>
<feature type="transmembrane region" description="Helical" evidence="5">
    <location>
        <begin position="138"/>
        <end position="164"/>
    </location>
</feature>
<dbReference type="PANTHER" id="PTHR37422:SF23">
    <property type="entry name" value="TEICHURONIC ACID BIOSYNTHESIS PROTEIN TUAE"/>
    <property type="match status" value="1"/>
</dbReference>
<dbReference type="PANTHER" id="PTHR37422">
    <property type="entry name" value="TEICHURONIC ACID BIOSYNTHESIS PROTEIN TUAE"/>
    <property type="match status" value="1"/>
</dbReference>
<feature type="transmembrane region" description="Helical" evidence="5">
    <location>
        <begin position="256"/>
        <end position="278"/>
    </location>
</feature>
<feature type="transmembrane region" description="Helical" evidence="5">
    <location>
        <begin position="21"/>
        <end position="43"/>
    </location>
</feature>
<evidence type="ECO:0000256" key="3">
    <source>
        <dbReference type="ARBA" id="ARBA00022989"/>
    </source>
</evidence>
<dbReference type="EMBL" id="NTFI01000001">
    <property type="protein sequence ID" value="PHQ26798.1"/>
    <property type="molecule type" value="Genomic_DNA"/>
</dbReference>
<feature type="transmembrane region" description="Helical" evidence="5">
    <location>
        <begin position="113"/>
        <end position="131"/>
    </location>
</feature>
<feature type="transmembrane region" description="Helical" evidence="5">
    <location>
        <begin position="352"/>
        <end position="373"/>
    </location>
</feature>
<dbReference type="RefSeq" id="WP_099616874.1">
    <property type="nucleotide sequence ID" value="NZ_KZ319339.1"/>
</dbReference>
<keyword evidence="4 5" id="KW-0472">Membrane</keyword>
<evidence type="ECO:0000313" key="8">
    <source>
        <dbReference type="Proteomes" id="UP000229044"/>
    </source>
</evidence>
<evidence type="ECO:0000313" key="7">
    <source>
        <dbReference type="EMBL" id="PHQ26798.1"/>
    </source>
</evidence>
<feature type="transmembrane region" description="Helical" evidence="5">
    <location>
        <begin position="55"/>
        <end position="73"/>
    </location>
</feature>
<feature type="transmembrane region" description="Helical" evidence="5">
    <location>
        <begin position="85"/>
        <end position="101"/>
    </location>
</feature>